<dbReference type="CTD" id="31846"/>
<feature type="compositionally biased region" description="Basic and acidic residues" evidence="3">
    <location>
        <begin position="383"/>
        <end position="393"/>
    </location>
</feature>
<feature type="compositionally biased region" description="Low complexity" evidence="3">
    <location>
        <begin position="23"/>
        <end position="36"/>
    </location>
</feature>
<name>A0A034WE71_BACDO</name>
<evidence type="ECO:0000256" key="2">
    <source>
        <dbReference type="SAM" id="Coils"/>
    </source>
</evidence>
<dbReference type="OrthoDB" id="30931at2759"/>
<sequence length="696" mass="75569">MSLPSNYKQIAVGAPTGPPTPAPSSGSGSSRSRSSAAGGGSDRNKDTTPIFTHSNYGNPAFTPQKAGKSSSSKNQSEARTPKPPKPPEKPVLPYMRYSKRIWDSVKAQYPDLKLWELGKKIGAMWKQLTESEKQEFIDEYEADKVEYEKALKTYHNSPAYLTFLAAKSKVKTDSDVHETPSRSSGKSQQERRIDIQPAEDEDDQDEGYSFKHVAYARYLRNHRLINEIFSDAVVPDVRSVVTTQRMQVLKRQVSSLTMHQTKLEAELQQMEEKFEAKKQRMVESSEAFQEELKRHCKPAVDEDTFQKMVVKIYDEIKRERQRADEHPSGGISAAGIPQAVGTPNEDKIVSPTVQSGTGVLPSSGKKDSDMALPSTQTLQTPRDGNECSSKTEPEPMDIEPSPKPSAPLPPRPEVQKSVVKMGGELIKEANNKSPTSSNIKLGQPSKVPTPTPTPPPQTGPIEGAAANHALSSSTISNPSSQISVPPTQTPPPQAVNQPNQQPPQPQSAQQPPPTQPVPPTMPMHPHHPPPTHTHLPPHLPPHQSMSAMPPHSGYGSYGAPAGPTRSPYYQPQYGAHPAQPYGQYAPYPHYQQPYGPPPGSHYMNARPPPQHNGSPVHYPEHGGPVSAQPQQPHDVYGQQPPHNPVLPQQQPVTGTVPPLAVAGSGNASAPTTASGVGTTASDVTKTEIEKKDTGAE</sequence>
<dbReference type="FunFam" id="1.10.30.10:FF:000056">
    <property type="entry name" value="Brahma-associated protein 111kD"/>
    <property type="match status" value="1"/>
</dbReference>
<feature type="compositionally biased region" description="Low complexity" evidence="3">
    <location>
        <begin position="575"/>
        <end position="593"/>
    </location>
</feature>
<dbReference type="SUPFAM" id="SSF47095">
    <property type="entry name" value="HMG-box"/>
    <property type="match status" value="1"/>
</dbReference>
<feature type="compositionally biased region" description="Polar residues" evidence="3">
    <location>
        <begin position="67"/>
        <end position="78"/>
    </location>
</feature>
<evidence type="ECO:0000259" key="4">
    <source>
        <dbReference type="PROSITE" id="PS50118"/>
    </source>
</evidence>
<feature type="compositionally biased region" description="Basic and acidic residues" evidence="3">
    <location>
        <begin position="684"/>
        <end position="696"/>
    </location>
</feature>
<organism evidence="5">
    <name type="scientific">Bactrocera dorsalis</name>
    <name type="common">Oriental fruit fly</name>
    <name type="synonym">Dacus dorsalis</name>
    <dbReference type="NCBI Taxonomy" id="27457"/>
    <lineage>
        <taxon>Eukaryota</taxon>
        <taxon>Metazoa</taxon>
        <taxon>Ecdysozoa</taxon>
        <taxon>Arthropoda</taxon>
        <taxon>Hexapoda</taxon>
        <taxon>Insecta</taxon>
        <taxon>Pterygota</taxon>
        <taxon>Neoptera</taxon>
        <taxon>Endopterygota</taxon>
        <taxon>Diptera</taxon>
        <taxon>Brachycera</taxon>
        <taxon>Muscomorpha</taxon>
        <taxon>Tephritoidea</taxon>
        <taxon>Tephritidae</taxon>
        <taxon>Bactrocera</taxon>
        <taxon>Bactrocera</taxon>
    </lineage>
</organism>
<feature type="region of interest" description="Disordered" evidence="3">
    <location>
        <begin position="319"/>
        <end position="696"/>
    </location>
</feature>
<feature type="compositionally biased region" description="Polar residues" evidence="3">
    <location>
        <begin position="373"/>
        <end position="382"/>
    </location>
</feature>
<feature type="region of interest" description="Disordered" evidence="3">
    <location>
        <begin position="172"/>
        <end position="206"/>
    </location>
</feature>
<accession>A0A034WE71</accession>
<dbReference type="CDD" id="cd21983">
    <property type="entry name" value="HMG-box_SMARCE1"/>
    <property type="match status" value="1"/>
</dbReference>
<dbReference type="AlphaFoldDB" id="A0A034WE71"/>
<dbReference type="InterPro" id="IPR036910">
    <property type="entry name" value="HMG_box_dom_sf"/>
</dbReference>
<dbReference type="Gene3D" id="1.10.30.10">
    <property type="entry name" value="High mobility group box domain"/>
    <property type="match status" value="1"/>
</dbReference>
<feature type="region of interest" description="Disordered" evidence="3">
    <location>
        <begin position="1"/>
        <end position="92"/>
    </location>
</feature>
<dbReference type="GO" id="GO:0016514">
    <property type="term" value="C:SWI/SNF complex"/>
    <property type="evidence" value="ECO:0007669"/>
    <property type="project" value="TreeGrafter"/>
</dbReference>
<keyword evidence="1" id="KW-0539">Nucleus</keyword>
<dbReference type="RefSeq" id="XP_011202379.2">
    <property type="nucleotide sequence ID" value="XM_011204077.4"/>
</dbReference>
<evidence type="ECO:0000256" key="3">
    <source>
        <dbReference type="SAM" id="MobiDB-lite"/>
    </source>
</evidence>
<dbReference type="GO" id="GO:0045892">
    <property type="term" value="P:negative regulation of DNA-templated transcription"/>
    <property type="evidence" value="ECO:0007669"/>
    <property type="project" value="TreeGrafter"/>
</dbReference>
<dbReference type="PANTHER" id="PTHR46232:SF1">
    <property type="entry name" value="SWI_SNF-RELATED MATRIX-ASSOCIATED ACTIN-DEPENDENT REGULATOR OF CHROMATIN SUBFAMILY E MEMBER 1"/>
    <property type="match status" value="1"/>
</dbReference>
<dbReference type="Pfam" id="PF00505">
    <property type="entry name" value="HMG_box"/>
    <property type="match status" value="1"/>
</dbReference>
<protein>
    <submittedName>
        <fullName evidence="5">SWI/SNF-related matrix-associated actin-dependent regulator of chromatin subfamily E member 1</fullName>
    </submittedName>
</protein>
<dbReference type="GO" id="GO:0031492">
    <property type="term" value="F:nucleosomal DNA binding"/>
    <property type="evidence" value="ECO:0007669"/>
    <property type="project" value="TreeGrafter"/>
</dbReference>
<keyword evidence="1" id="KW-0238">DNA-binding</keyword>
<feature type="compositionally biased region" description="Pro residues" evidence="3">
    <location>
        <begin position="500"/>
        <end position="522"/>
    </location>
</feature>
<feature type="coiled-coil region" evidence="2">
    <location>
        <begin position="253"/>
        <end position="287"/>
    </location>
</feature>
<feature type="compositionally biased region" description="Pro residues" evidence="3">
    <location>
        <begin position="447"/>
        <end position="458"/>
    </location>
</feature>
<feature type="compositionally biased region" description="Polar residues" evidence="3">
    <location>
        <begin position="665"/>
        <end position="683"/>
    </location>
</feature>
<keyword evidence="2" id="KW-0175">Coiled coil</keyword>
<dbReference type="GeneID" id="105225553"/>
<evidence type="ECO:0000313" key="5">
    <source>
        <dbReference type="EMBL" id="JAC52440.1"/>
    </source>
</evidence>
<feature type="compositionally biased region" description="Low complexity" evidence="3">
    <location>
        <begin position="532"/>
        <end position="544"/>
    </location>
</feature>
<dbReference type="PANTHER" id="PTHR46232">
    <property type="entry name" value="SMARCE1 REGULATOR OF CHROMATIN"/>
    <property type="match status" value="1"/>
</dbReference>
<dbReference type="PROSITE" id="PS50118">
    <property type="entry name" value="HMG_BOX_2"/>
    <property type="match status" value="1"/>
</dbReference>
<dbReference type="KEGG" id="bdr:105225553"/>
<reference evidence="5" key="1">
    <citation type="journal article" date="2014" name="BMC Genomics">
        <title>Characterizing the developmental transcriptome of the oriental fruit fly, Bactrocera dorsalis (Diptera: Tephritidae) through comparative genomic analysis with Drosophila melanogaster utilizing modENCODE datasets.</title>
        <authorList>
            <person name="Geib S.M."/>
            <person name="Calla B."/>
            <person name="Hall B."/>
            <person name="Hou S."/>
            <person name="Manoukis N.C."/>
        </authorList>
    </citation>
    <scope>NUCLEOTIDE SEQUENCE</scope>
    <source>
        <strain evidence="5">Punador</strain>
    </source>
</reference>
<feature type="compositionally biased region" description="Polar residues" evidence="3">
    <location>
        <begin position="431"/>
        <end position="440"/>
    </location>
</feature>
<feature type="compositionally biased region" description="Low complexity" evidence="3">
    <location>
        <begin position="471"/>
        <end position="486"/>
    </location>
</feature>
<evidence type="ECO:0000256" key="1">
    <source>
        <dbReference type="PROSITE-ProRule" id="PRU00267"/>
    </source>
</evidence>
<feature type="domain" description="HMG box" evidence="4">
    <location>
        <begin position="87"/>
        <end position="155"/>
    </location>
</feature>
<dbReference type="InterPro" id="IPR009071">
    <property type="entry name" value="HMG_box_dom"/>
</dbReference>
<dbReference type="EMBL" id="GAKP01006512">
    <property type="protein sequence ID" value="JAC52440.1"/>
    <property type="molecule type" value="Transcribed_RNA"/>
</dbReference>
<gene>
    <name evidence="5" type="primary">SMCE1</name>
</gene>
<feature type="DNA-binding region" description="HMG box" evidence="1">
    <location>
        <begin position="87"/>
        <end position="155"/>
    </location>
</feature>
<feature type="compositionally biased region" description="Polar residues" evidence="3">
    <location>
        <begin position="47"/>
        <end position="57"/>
    </location>
</feature>
<dbReference type="SMART" id="SM00398">
    <property type="entry name" value="HMG"/>
    <property type="match status" value="1"/>
</dbReference>
<dbReference type="GO" id="GO:0016922">
    <property type="term" value="F:nuclear receptor binding"/>
    <property type="evidence" value="ECO:0007669"/>
    <property type="project" value="TreeGrafter"/>
</dbReference>
<feature type="compositionally biased region" description="Low complexity" evidence="3">
    <location>
        <begin position="645"/>
        <end position="659"/>
    </location>
</feature>
<feature type="compositionally biased region" description="Acidic residues" evidence="3">
    <location>
        <begin position="197"/>
        <end position="206"/>
    </location>
</feature>
<proteinExistence type="predicted"/>
<feature type="compositionally biased region" description="Pro residues" evidence="3">
    <location>
        <begin position="401"/>
        <end position="412"/>
    </location>
</feature>